<feature type="region of interest" description="Disordered" evidence="1">
    <location>
        <begin position="222"/>
        <end position="241"/>
    </location>
</feature>
<gene>
    <name evidence="2" type="ORF">NP493_57g05014</name>
</gene>
<name>A0AAD9UJ30_RIDPI</name>
<comment type="caution">
    <text evidence="2">The sequence shown here is derived from an EMBL/GenBank/DDBJ whole genome shotgun (WGS) entry which is preliminary data.</text>
</comment>
<organism evidence="2 3">
    <name type="scientific">Ridgeia piscesae</name>
    <name type="common">Tubeworm</name>
    <dbReference type="NCBI Taxonomy" id="27915"/>
    <lineage>
        <taxon>Eukaryota</taxon>
        <taxon>Metazoa</taxon>
        <taxon>Spiralia</taxon>
        <taxon>Lophotrochozoa</taxon>
        <taxon>Annelida</taxon>
        <taxon>Polychaeta</taxon>
        <taxon>Sedentaria</taxon>
        <taxon>Canalipalpata</taxon>
        <taxon>Sabellida</taxon>
        <taxon>Siboglinidae</taxon>
        <taxon>Ridgeia</taxon>
    </lineage>
</organism>
<proteinExistence type="predicted"/>
<reference evidence="2" key="1">
    <citation type="journal article" date="2023" name="Mol. Biol. Evol.">
        <title>Third-Generation Sequencing Reveals the Adaptive Role of the Epigenome in Three Deep-Sea Polychaetes.</title>
        <authorList>
            <person name="Perez M."/>
            <person name="Aroh O."/>
            <person name="Sun Y."/>
            <person name="Lan Y."/>
            <person name="Juniper S.K."/>
            <person name="Young C.R."/>
            <person name="Angers B."/>
            <person name="Qian P.Y."/>
        </authorList>
    </citation>
    <scope>NUCLEOTIDE SEQUENCE</scope>
    <source>
        <strain evidence="2">R07B-5</strain>
    </source>
</reference>
<feature type="compositionally biased region" description="Acidic residues" evidence="1">
    <location>
        <begin position="33"/>
        <end position="42"/>
    </location>
</feature>
<evidence type="ECO:0000256" key="1">
    <source>
        <dbReference type="SAM" id="MobiDB-lite"/>
    </source>
</evidence>
<protein>
    <submittedName>
        <fullName evidence="2">Uncharacterized protein</fullName>
    </submittedName>
</protein>
<dbReference type="EMBL" id="JAODUO010000057">
    <property type="protein sequence ID" value="KAK2191201.1"/>
    <property type="molecule type" value="Genomic_DNA"/>
</dbReference>
<dbReference type="Proteomes" id="UP001209878">
    <property type="component" value="Unassembled WGS sequence"/>
</dbReference>
<dbReference type="PANTHER" id="PTHR23509:SF48">
    <property type="entry name" value="INTRACELLULAR PHOSPHOLIPASE A1"/>
    <property type="match status" value="1"/>
</dbReference>
<dbReference type="PANTHER" id="PTHR23509">
    <property type="entry name" value="PA-PL1 PHOSPHOLIPASE FAMILY"/>
    <property type="match status" value="1"/>
</dbReference>
<sequence>MFPSPADGGLGSFRAGMMPFGFEKQNGFALHDPDDDDDDSSSEENTSPPSGITPLAGLSHGHQPCSKAGTVEVLRPEEIRWFYKAEGDRKWMTFDGYDSQRIEFKHRELEQLRCTDAGTEGPDRPAESEADGADQRLPAGEAGPTGDGGDNTVSVRGGLYQVDVLKRTCFPIYWSAEGHTSGVMRGTWFLDGTWQPVEETYAGQIEAEHLRLFEHQRVAGSPEAAAKGPLPGKHRSLVTTF</sequence>
<dbReference type="GO" id="GO:0005737">
    <property type="term" value="C:cytoplasm"/>
    <property type="evidence" value="ECO:0007669"/>
    <property type="project" value="TreeGrafter"/>
</dbReference>
<evidence type="ECO:0000313" key="2">
    <source>
        <dbReference type="EMBL" id="KAK2191201.1"/>
    </source>
</evidence>
<dbReference type="InterPro" id="IPR058055">
    <property type="entry name" value="PA-PLA1"/>
</dbReference>
<dbReference type="GO" id="GO:0004620">
    <property type="term" value="F:phospholipase activity"/>
    <property type="evidence" value="ECO:0007669"/>
    <property type="project" value="TreeGrafter"/>
</dbReference>
<feature type="compositionally biased region" description="Basic residues" evidence="1">
    <location>
        <begin position="232"/>
        <end position="241"/>
    </location>
</feature>
<feature type="region of interest" description="Disordered" evidence="1">
    <location>
        <begin position="24"/>
        <end position="69"/>
    </location>
</feature>
<keyword evidence="3" id="KW-1185">Reference proteome</keyword>
<dbReference type="AlphaFoldDB" id="A0AAD9UJ30"/>
<feature type="region of interest" description="Disordered" evidence="1">
    <location>
        <begin position="113"/>
        <end position="152"/>
    </location>
</feature>
<evidence type="ECO:0000313" key="3">
    <source>
        <dbReference type="Proteomes" id="UP001209878"/>
    </source>
</evidence>
<accession>A0AAD9UJ30</accession>